<dbReference type="InterPro" id="IPR010656">
    <property type="entry name" value="DctM"/>
</dbReference>
<evidence type="ECO:0000256" key="6">
    <source>
        <dbReference type="ARBA" id="ARBA00023136"/>
    </source>
</evidence>
<dbReference type="RefSeq" id="WP_005979167.1">
    <property type="nucleotide sequence ID" value="NZ_CABKNW010000004.1"/>
</dbReference>
<dbReference type="GeneID" id="78454916"/>
<dbReference type="Proteomes" id="UP000249008">
    <property type="component" value="Chromosome 1"/>
</dbReference>
<feature type="transmembrane region" description="Helical" evidence="7">
    <location>
        <begin position="357"/>
        <end position="378"/>
    </location>
</feature>
<keyword evidence="2" id="KW-1003">Cell membrane</keyword>
<dbReference type="GO" id="GO:0022857">
    <property type="term" value="F:transmembrane transporter activity"/>
    <property type="evidence" value="ECO:0007669"/>
    <property type="project" value="TreeGrafter"/>
</dbReference>
<feature type="transmembrane region" description="Helical" evidence="7">
    <location>
        <begin position="6"/>
        <end position="35"/>
    </location>
</feature>
<evidence type="ECO:0000256" key="3">
    <source>
        <dbReference type="ARBA" id="ARBA00022519"/>
    </source>
</evidence>
<name>A0AAX1TSG6_9FUSO</name>
<proteinExistence type="predicted"/>
<dbReference type="EMBL" id="LS483487">
    <property type="protein sequence ID" value="SQI99953.1"/>
    <property type="molecule type" value="Genomic_DNA"/>
</dbReference>
<evidence type="ECO:0000256" key="7">
    <source>
        <dbReference type="SAM" id="Phobius"/>
    </source>
</evidence>
<feature type="transmembrane region" description="Helical" evidence="7">
    <location>
        <begin position="47"/>
        <end position="69"/>
    </location>
</feature>
<accession>A0AAX1TSG6</accession>
<evidence type="ECO:0000256" key="4">
    <source>
        <dbReference type="ARBA" id="ARBA00022692"/>
    </source>
</evidence>
<gene>
    <name evidence="9" type="primary">siaT_2</name>
    <name evidence="9" type="ORF">NCTC12112_00321</name>
</gene>
<evidence type="ECO:0000259" key="8">
    <source>
        <dbReference type="Pfam" id="PF06808"/>
    </source>
</evidence>
<dbReference type="AlphaFoldDB" id="A0AAX1TSG6"/>
<keyword evidence="4 7" id="KW-0812">Transmembrane</keyword>
<dbReference type="NCBIfam" id="TIGR00786">
    <property type="entry name" value="dctM"/>
    <property type="match status" value="1"/>
</dbReference>
<evidence type="ECO:0000256" key="2">
    <source>
        <dbReference type="ARBA" id="ARBA00022475"/>
    </source>
</evidence>
<dbReference type="PIRSF" id="PIRSF006066">
    <property type="entry name" value="HI0050"/>
    <property type="match status" value="1"/>
</dbReference>
<keyword evidence="3" id="KW-0997">Cell inner membrane</keyword>
<dbReference type="Pfam" id="PF06808">
    <property type="entry name" value="DctM"/>
    <property type="match status" value="1"/>
</dbReference>
<comment type="subcellular location">
    <subcellularLocation>
        <location evidence="1">Cell inner membrane</location>
        <topology evidence="1">Multi-pass membrane protein</topology>
    </subcellularLocation>
</comment>
<dbReference type="PANTHER" id="PTHR33362:SF3">
    <property type="entry name" value="SIALIC ACID TRAP TRANSPORTER PERMEASE PROTEIN SIAT"/>
    <property type="match status" value="1"/>
</dbReference>
<feature type="transmembrane region" description="Helical" evidence="7">
    <location>
        <begin position="239"/>
        <end position="257"/>
    </location>
</feature>
<evidence type="ECO:0000313" key="10">
    <source>
        <dbReference type="Proteomes" id="UP000249008"/>
    </source>
</evidence>
<evidence type="ECO:0000256" key="5">
    <source>
        <dbReference type="ARBA" id="ARBA00022989"/>
    </source>
</evidence>
<protein>
    <submittedName>
        <fullName evidence="9">Neu5Ac permease</fullName>
    </submittedName>
</protein>
<feature type="transmembrane region" description="Helical" evidence="7">
    <location>
        <begin position="134"/>
        <end position="159"/>
    </location>
</feature>
<feature type="transmembrane region" description="Helical" evidence="7">
    <location>
        <begin position="398"/>
        <end position="422"/>
    </location>
</feature>
<keyword evidence="5 7" id="KW-1133">Transmembrane helix</keyword>
<feature type="transmembrane region" description="Helical" evidence="7">
    <location>
        <begin position="89"/>
        <end position="122"/>
    </location>
</feature>
<feature type="transmembrane region" description="Helical" evidence="7">
    <location>
        <begin position="171"/>
        <end position="193"/>
    </location>
</feature>
<feature type="transmembrane region" description="Helical" evidence="7">
    <location>
        <begin position="315"/>
        <end position="345"/>
    </location>
</feature>
<evidence type="ECO:0000256" key="1">
    <source>
        <dbReference type="ARBA" id="ARBA00004429"/>
    </source>
</evidence>
<dbReference type="GO" id="GO:0005886">
    <property type="term" value="C:plasma membrane"/>
    <property type="evidence" value="ECO:0007669"/>
    <property type="project" value="UniProtKB-SubCell"/>
</dbReference>
<keyword evidence="6 7" id="KW-0472">Membrane</keyword>
<organism evidence="9 10">
    <name type="scientific">Fusobacterium ulcerans</name>
    <dbReference type="NCBI Taxonomy" id="861"/>
    <lineage>
        <taxon>Bacteria</taxon>
        <taxon>Fusobacteriati</taxon>
        <taxon>Fusobacteriota</taxon>
        <taxon>Fusobacteriia</taxon>
        <taxon>Fusobacteriales</taxon>
        <taxon>Fusobacteriaceae</taxon>
        <taxon>Fusobacterium</taxon>
    </lineage>
</organism>
<dbReference type="KEGG" id="ful:C4N20_08845"/>
<reference evidence="9 10" key="1">
    <citation type="submission" date="2018-06" db="EMBL/GenBank/DDBJ databases">
        <authorList>
            <consortium name="Pathogen Informatics"/>
            <person name="Doyle S."/>
        </authorList>
    </citation>
    <scope>NUCLEOTIDE SEQUENCE [LARGE SCALE GENOMIC DNA]</scope>
    <source>
        <strain evidence="9 10">NCTC12112</strain>
    </source>
</reference>
<evidence type="ECO:0000313" key="9">
    <source>
        <dbReference type="EMBL" id="SQI99953.1"/>
    </source>
</evidence>
<feature type="transmembrane region" description="Helical" evidence="7">
    <location>
        <begin position="269"/>
        <end position="295"/>
    </location>
</feature>
<sequence>MQIFMIMMIVFIIAIFIGIPIAYCIGISGLVGLFISGISVEFVAKTVFTGLDSYTFLAIPMFILAGLIMEKGGISNRLIKLATSLVGNVYGGLGIITVIACFFFAAISGSSPATVAAIGAMMIPAMKEEGYDTAFAGALTAASGSMGVLVPPSVTMIIYAITAEVSIGELFLAGFVPGALLTVCLIVTVYIIAKKNNYRSKKVERLSGKDFLKAVWDAKWSMLIPFIILGGIYSGIFTATESAIVAVVYALVISIFVHKELKFSQVPAIVAQAALTTSTVVIILGFAIAFARYLTMAQIPQEFAKEILRLTNNVYVIYLMFIALAFVAGTFMAIEAQILIFTPMFLPILKNLGVDPIHFGIIFIISAQIGFLTPPVGVNLFVAQGISNCSIVDLSKKILPFLAAMTFAQMILLVFPDIVMCLPRLFF</sequence>
<dbReference type="PANTHER" id="PTHR33362">
    <property type="entry name" value="SIALIC ACID TRAP TRANSPORTER PERMEASE PROTEIN SIAT-RELATED"/>
    <property type="match status" value="1"/>
</dbReference>
<dbReference type="InterPro" id="IPR004681">
    <property type="entry name" value="TRAP_DctM"/>
</dbReference>
<feature type="domain" description="TRAP C4-dicarboxylate transport system permease DctM subunit" evidence="8">
    <location>
        <begin position="9"/>
        <end position="417"/>
    </location>
</feature>